<feature type="transmembrane region" description="Helical" evidence="6">
    <location>
        <begin position="96"/>
        <end position="122"/>
    </location>
</feature>
<keyword evidence="4 6" id="KW-1133">Transmembrane helix</keyword>
<feature type="transmembrane region" description="Helical" evidence="6">
    <location>
        <begin position="228"/>
        <end position="253"/>
    </location>
</feature>
<feature type="transmembrane region" description="Helical" evidence="6">
    <location>
        <begin position="168"/>
        <end position="196"/>
    </location>
</feature>
<feature type="transmembrane region" description="Helical" evidence="6">
    <location>
        <begin position="21"/>
        <end position="44"/>
    </location>
</feature>
<evidence type="ECO:0000256" key="4">
    <source>
        <dbReference type="ARBA" id="ARBA00022989"/>
    </source>
</evidence>
<proteinExistence type="predicted"/>
<dbReference type="SUPFAM" id="SSF103473">
    <property type="entry name" value="MFS general substrate transporter"/>
    <property type="match status" value="1"/>
</dbReference>
<dbReference type="InterPro" id="IPR036259">
    <property type="entry name" value="MFS_trans_sf"/>
</dbReference>
<evidence type="ECO:0000256" key="1">
    <source>
        <dbReference type="ARBA" id="ARBA00004651"/>
    </source>
</evidence>
<dbReference type="Pfam" id="PF07690">
    <property type="entry name" value="MFS_1"/>
    <property type="match status" value="1"/>
</dbReference>
<evidence type="ECO:0000313" key="8">
    <source>
        <dbReference type="Proteomes" id="UP001589810"/>
    </source>
</evidence>
<dbReference type="Proteomes" id="UP001589810">
    <property type="component" value="Unassembled WGS sequence"/>
</dbReference>
<keyword evidence="5 6" id="KW-0472">Membrane</keyword>
<evidence type="ECO:0000256" key="2">
    <source>
        <dbReference type="ARBA" id="ARBA00022475"/>
    </source>
</evidence>
<evidence type="ECO:0000313" key="7">
    <source>
        <dbReference type="EMBL" id="MFC0541125.1"/>
    </source>
</evidence>
<feature type="transmembrane region" description="Helical" evidence="6">
    <location>
        <begin position="292"/>
        <end position="310"/>
    </location>
</feature>
<feature type="transmembrane region" description="Helical" evidence="6">
    <location>
        <begin position="381"/>
        <end position="403"/>
    </location>
</feature>
<dbReference type="PANTHER" id="PTHR23513:SF11">
    <property type="entry name" value="STAPHYLOFERRIN A TRANSPORTER"/>
    <property type="match status" value="1"/>
</dbReference>
<evidence type="ECO:0000256" key="5">
    <source>
        <dbReference type="ARBA" id="ARBA00023136"/>
    </source>
</evidence>
<feature type="transmembrane region" description="Helical" evidence="6">
    <location>
        <begin position="265"/>
        <end position="285"/>
    </location>
</feature>
<dbReference type="CDD" id="cd06173">
    <property type="entry name" value="MFS_MefA_like"/>
    <property type="match status" value="1"/>
</dbReference>
<dbReference type="InterPro" id="IPR011701">
    <property type="entry name" value="MFS"/>
</dbReference>
<feature type="transmembrane region" description="Helical" evidence="6">
    <location>
        <begin position="56"/>
        <end position="75"/>
    </location>
</feature>
<gene>
    <name evidence="7" type="ORF">ACFFH7_06505</name>
</gene>
<evidence type="ECO:0000256" key="3">
    <source>
        <dbReference type="ARBA" id="ARBA00022692"/>
    </source>
</evidence>
<comment type="subcellular location">
    <subcellularLocation>
        <location evidence="1">Cell membrane</location>
        <topology evidence="1">Multi-pass membrane protein</topology>
    </subcellularLocation>
</comment>
<keyword evidence="2" id="KW-1003">Cell membrane</keyword>
<reference evidence="7 8" key="1">
    <citation type="submission" date="2024-09" db="EMBL/GenBank/DDBJ databases">
        <authorList>
            <person name="Sun Q."/>
            <person name="Mori K."/>
        </authorList>
    </citation>
    <scope>NUCLEOTIDE SEQUENCE [LARGE SCALE GENOMIC DNA]</scope>
    <source>
        <strain evidence="7 8">TBRC 1432</strain>
    </source>
</reference>
<accession>A0ABV6MMF9</accession>
<sequence length="415" mass="42777">MLTAVKRTPYWPVVTHPVLRKVLPGIGLSSIGDGMSTIAIAWLALQIAPPDQRGTWVALAAAAYVLPGALGAVAFDRFLRGRSGAQLAGWDAVTRAVLLGAIPLCFVLGALSPVLYVVLLALSSLLSAWGKAGRYTLLAELLPDEHMLAGNAVVNVLLEFSTVGGPPLAALIIWLVGPAAVIAVDAATFAVLALTYGRAVPPEAKAVSVKATSGRSAGFQLIGRSRELLGLVVLSFGFFVLFGPVTVALPLHVSQDLHGSAAQLAGYYTSFGIGAVLGAILAGYLKNWPMRLTTVGTVLCFGLVLLPLGLSGSVYIGWLAFGLCGLTWGPFPSTTTVLFQRAVPKEQLAPVLAARGAVLSLASPAGALIGAPLILALTAQGALTASAVGMIGLSLLAALFFALRRETQVADDRSS</sequence>
<dbReference type="Gene3D" id="1.20.1250.20">
    <property type="entry name" value="MFS general substrate transporter like domains"/>
    <property type="match status" value="1"/>
</dbReference>
<keyword evidence="8" id="KW-1185">Reference proteome</keyword>
<evidence type="ECO:0000256" key="6">
    <source>
        <dbReference type="SAM" id="Phobius"/>
    </source>
</evidence>
<name>A0ABV6MMF9_9PSEU</name>
<dbReference type="RefSeq" id="WP_379793816.1">
    <property type="nucleotide sequence ID" value="NZ_JBHLUD010000001.1"/>
</dbReference>
<dbReference type="EMBL" id="JBHLUD010000001">
    <property type="protein sequence ID" value="MFC0541125.1"/>
    <property type="molecule type" value="Genomic_DNA"/>
</dbReference>
<keyword evidence="3 6" id="KW-0812">Transmembrane</keyword>
<protein>
    <submittedName>
        <fullName evidence="7">MFS transporter</fullName>
    </submittedName>
</protein>
<organism evidence="7 8">
    <name type="scientific">Kutzneria chonburiensis</name>
    <dbReference type="NCBI Taxonomy" id="1483604"/>
    <lineage>
        <taxon>Bacteria</taxon>
        <taxon>Bacillati</taxon>
        <taxon>Actinomycetota</taxon>
        <taxon>Actinomycetes</taxon>
        <taxon>Pseudonocardiales</taxon>
        <taxon>Pseudonocardiaceae</taxon>
        <taxon>Kutzneria</taxon>
    </lineage>
</organism>
<dbReference type="PANTHER" id="PTHR23513">
    <property type="entry name" value="INTEGRAL MEMBRANE EFFLUX PROTEIN-RELATED"/>
    <property type="match status" value="1"/>
</dbReference>
<comment type="caution">
    <text evidence="7">The sequence shown here is derived from an EMBL/GenBank/DDBJ whole genome shotgun (WGS) entry which is preliminary data.</text>
</comment>